<protein>
    <recommendedName>
        <fullName evidence="1">Peptidase C39-like domain-containing protein</fullName>
    </recommendedName>
</protein>
<dbReference type="Proteomes" id="UP000557717">
    <property type="component" value="Unassembled WGS sequence"/>
</dbReference>
<keyword evidence="3" id="KW-1185">Reference proteome</keyword>
<sequence>MTQDRDRAVFMKSAWEKGRKVEFSLFGGEVPCEEVTIDFSDEGISGISLSIYNRADSEGVDSSEFERRFKATGKKMGEKIGGRVMARKPNPSQGLLTEGWSWTDRDSMAVLERNPEASQGHLEFLRLRIAPTKASGPIANSVRPGNSSRVRKSDLPTFVHSQDGDVWIDPIPMVDQGPKGYCVVASVQRLFEYYGIPCDQHQIAEMADSDADSGTSSIAIMGLLGKIDYRFKTRFDVLGVEFTNGQLYSVKVRSGDRFDAGTEFDERDFEKQIVRHVDAGIPLLWSLQLGMFPEEPAISPQARGGHMRMIIGYNLDQRKVIFSDSWGAGHEKKKMKIRDAFRATTGVFTITPTVN</sequence>
<comment type="caution">
    <text evidence="2">The sequence shown here is derived from an EMBL/GenBank/DDBJ whole genome shotgun (WGS) entry which is preliminary data.</text>
</comment>
<name>A0A840UY10_9BACT</name>
<dbReference type="EMBL" id="JACHFD010000001">
    <property type="protein sequence ID" value="MBB5349843.1"/>
    <property type="molecule type" value="Genomic_DNA"/>
</dbReference>
<dbReference type="RefSeq" id="WP_184014695.1">
    <property type="nucleotide sequence ID" value="NZ_JACHFD010000001.1"/>
</dbReference>
<gene>
    <name evidence="2" type="ORF">HNR46_000064</name>
</gene>
<dbReference type="InterPro" id="IPR039564">
    <property type="entry name" value="Peptidase_C39-like"/>
</dbReference>
<dbReference type="Pfam" id="PF13529">
    <property type="entry name" value="Peptidase_C39_2"/>
    <property type="match status" value="1"/>
</dbReference>
<evidence type="ECO:0000313" key="3">
    <source>
        <dbReference type="Proteomes" id="UP000557717"/>
    </source>
</evidence>
<dbReference type="AlphaFoldDB" id="A0A840UY10"/>
<evidence type="ECO:0000259" key="1">
    <source>
        <dbReference type="Pfam" id="PF13529"/>
    </source>
</evidence>
<reference evidence="2 3" key="1">
    <citation type="submission" date="2020-08" db="EMBL/GenBank/DDBJ databases">
        <title>Genomic Encyclopedia of Type Strains, Phase IV (KMG-IV): sequencing the most valuable type-strain genomes for metagenomic binning, comparative biology and taxonomic classification.</title>
        <authorList>
            <person name="Goeker M."/>
        </authorList>
    </citation>
    <scope>NUCLEOTIDE SEQUENCE [LARGE SCALE GENOMIC DNA]</scope>
    <source>
        <strain evidence="2 3">YC6886</strain>
    </source>
</reference>
<dbReference type="Gene3D" id="3.90.70.10">
    <property type="entry name" value="Cysteine proteinases"/>
    <property type="match status" value="1"/>
</dbReference>
<evidence type="ECO:0000313" key="2">
    <source>
        <dbReference type="EMBL" id="MBB5349843.1"/>
    </source>
</evidence>
<organism evidence="2 3">
    <name type="scientific">Haloferula luteola</name>
    <dbReference type="NCBI Taxonomy" id="595692"/>
    <lineage>
        <taxon>Bacteria</taxon>
        <taxon>Pseudomonadati</taxon>
        <taxon>Verrucomicrobiota</taxon>
        <taxon>Verrucomicrobiia</taxon>
        <taxon>Verrucomicrobiales</taxon>
        <taxon>Verrucomicrobiaceae</taxon>
        <taxon>Haloferula</taxon>
    </lineage>
</organism>
<accession>A0A840UY10</accession>
<proteinExistence type="predicted"/>
<feature type="domain" description="Peptidase C39-like" evidence="1">
    <location>
        <begin position="171"/>
        <end position="326"/>
    </location>
</feature>